<feature type="coiled-coil region" evidence="11">
    <location>
        <begin position="200"/>
        <end position="227"/>
    </location>
</feature>
<keyword evidence="5 10" id="KW-0472">Membrane</keyword>
<evidence type="ECO:0000313" key="14">
    <source>
        <dbReference type="EMBL" id="KAF7310968.1"/>
    </source>
</evidence>
<evidence type="ECO:0000256" key="2">
    <source>
        <dbReference type="ARBA" id="ARBA00022448"/>
    </source>
</evidence>
<keyword evidence="4" id="KW-0811">Translocation</keyword>
<proteinExistence type="inferred from homology"/>
<dbReference type="InterPro" id="IPR025655">
    <property type="entry name" value="PEX14"/>
</dbReference>
<feature type="domain" description="Peroxisome membrane anchor protein Pex14p N-terminal" evidence="13">
    <location>
        <begin position="2"/>
        <end position="46"/>
    </location>
</feature>
<evidence type="ECO:0000256" key="3">
    <source>
        <dbReference type="ARBA" id="ARBA00022927"/>
    </source>
</evidence>
<evidence type="ECO:0000256" key="6">
    <source>
        <dbReference type="ARBA" id="ARBA00023140"/>
    </source>
</evidence>
<dbReference type="Proteomes" id="UP000613580">
    <property type="component" value="Unassembled WGS sequence"/>
</dbReference>
<protein>
    <recommendedName>
        <fullName evidence="7 10">Peroxisomal membrane protein PEX14</fullName>
    </recommendedName>
    <alternativeName>
        <fullName evidence="8 10">Peroxin-14</fullName>
    </alternativeName>
</protein>
<keyword evidence="6 10" id="KW-0576">Peroxisome</keyword>
<evidence type="ECO:0000256" key="1">
    <source>
        <dbReference type="ARBA" id="ARBA00005443"/>
    </source>
</evidence>
<dbReference type="GO" id="GO:0005102">
    <property type="term" value="F:signaling receptor binding"/>
    <property type="evidence" value="ECO:0007669"/>
    <property type="project" value="TreeGrafter"/>
</dbReference>
<dbReference type="PANTHER" id="PTHR23058">
    <property type="entry name" value="PEROXISOMAL MEMBRANE PROTEIN PEX14"/>
    <property type="match status" value="1"/>
</dbReference>
<organism evidence="14 15">
    <name type="scientific">Mycena chlorophos</name>
    <name type="common">Agaric fungus</name>
    <name type="synonym">Agaricus chlorophos</name>
    <dbReference type="NCBI Taxonomy" id="658473"/>
    <lineage>
        <taxon>Eukaryota</taxon>
        <taxon>Fungi</taxon>
        <taxon>Dikarya</taxon>
        <taxon>Basidiomycota</taxon>
        <taxon>Agaricomycotina</taxon>
        <taxon>Agaricomycetes</taxon>
        <taxon>Agaricomycetidae</taxon>
        <taxon>Agaricales</taxon>
        <taxon>Marasmiineae</taxon>
        <taxon>Mycenaceae</taxon>
        <taxon>Mycena</taxon>
    </lineage>
</organism>
<evidence type="ECO:0000256" key="5">
    <source>
        <dbReference type="ARBA" id="ARBA00023136"/>
    </source>
</evidence>
<evidence type="ECO:0000256" key="8">
    <source>
        <dbReference type="ARBA" id="ARBA00029691"/>
    </source>
</evidence>
<dbReference type="EMBL" id="JACAZE010000007">
    <property type="protein sequence ID" value="KAF7310968.1"/>
    <property type="molecule type" value="Genomic_DNA"/>
</dbReference>
<keyword evidence="11" id="KW-0175">Coiled coil</keyword>
<comment type="caution">
    <text evidence="14">The sequence shown here is derived from an EMBL/GenBank/DDBJ whole genome shotgun (WGS) entry which is preliminary data.</text>
</comment>
<dbReference type="InterPro" id="IPR036388">
    <property type="entry name" value="WH-like_DNA-bd_sf"/>
</dbReference>
<reference evidence="14" key="1">
    <citation type="submission" date="2020-05" db="EMBL/GenBank/DDBJ databases">
        <title>Mycena genomes resolve the evolution of fungal bioluminescence.</title>
        <authorList>
            <person name="Tsai I.J."/>
        </authorList>
    </citation>
    <scope>NUCLEOTIDE SEQUENCE</scope>
    <source>
        <strain evidence="14">110903Hualien_Pintung</strain>
    </source>
</reference>
<evidence type="ECO:0000256" key="4">
    <source>
        <dbReference type="ARBA" id="ARBA00023010"/>
    </source>
</evidence>
<evidence type="ECO:0000256" key="7">
    <source>
        <dbReference type="ARBA" id="ARBA00029502"/>
    </source>
</evidence>
<dbReference type="GO" id="GO:1990429">
    <property type="term" value="C:peroxisomal importomer complex"/>
    <property type="evidence" value="ECO:0007669"/>
    <property type="project" value="TreeGrafter"/>
</dbReference>
<sequence>MDRNDLVRNAVAFLTDTNTQPSTFAQRIQFLEAKGLTPAEIDLALRQAAQTPTYAPYPLPPPSYKWDWRDYFITAVVSGTVTYGAVALFKKYLLPHLQPPTSTAFEADRDALTAQFDAAEALLKEIQAESAAVRVAVEAQKGRIDETTKNVDAMVQEMRDGDAKTRDEMREIRDEINSIREMLPKVLAALFHSESVNSPTQMIERNKESQTQSLAELQHELKSLKALLLSRGPTSTSLPASPMPALGRPSIPAWQLADSTPAVTNGKGKEGEES</sequence>
<dbReference type="GO" id="GO:0016560">
    <property type="term" value="P:protein import into peroxisome matrix, docking"/>
    <property type="evidence" value="ECO:0007669"/>
    <property type="project" value="UniProtKB-UniRule"/>
</dbReference>
<dbReference type="Pfam" id="PF04695">
    <property type="entry name" value="Pex14_N"/>
    <property type="match status" value="1"/>
</dbReference>
<evidence type="ECO:0000313" key="15">
    <source>
        <dbReference type="Proteomes" id="UP000613580"/>
    </source>
</evidence>
<keyword evidence="15" id="KW-1185">Reference proteome</keyword>
<dbReference type="InterPro" id="IPR006785">
    <property type="entry name" value="Pex14_N"/>
</dbReference>
<comment type="subcellular location">
    <subcellularLocation>
        <location evidence="9 10">Peroxisome membrane</location>
    </subcellularLocation>
</comment>
<dbReference type="OrthoDB" id="5549158at2759"/>
<keyword evidence="3 10" id="KW-0653">Protein transport</keyword>
<accession>A0A8H6WDM7</accession>
<gene>
    <name evidence="14" type="ORF">HMN09_00640100</name>
</gene>
<evidence type="ECO:0000256" key="12">
    <source>
        <dbReference type="SAM" id="MobiDB-lite"/>
    </source>
</evidence>
<evidence type="ECO:0000259" key="13">
    <source>
        <dbReference type="Pfam" id="PF04695"/>
    </source>
</evidence>
<evidence type="ECO:0000256" key="10">
    <source>
        <dbReference type="RuleBase" id="RU367032"/>
    </source>
</evidence>
<evidence type="ECO:0000256" key="11">
    <source>
        <dbReference type="SAM" id="Coils"/>
    </source>
</evidence>
<name>A0A8H6WDM7_MYCCL</name>
<dbReference type="AlphaFoldDB" id="A0A8H6WDM7"/>
<evidence type="ECO:0000256" key="9">
    <source>
        <dbReference type="ARBA" id="ARBA00046271"/>
    </source>
</evidence>
<dbReference type="Gene3D" id="1.10.10.10">
    <property type="entry name" value="Winged helix-like DNA-binding domain superfamily/Winged helix DNA-binding domain"/>
    <property type="match status" value="1"/>
</dbReference>
<comment type="similarity">
    <text evidence="1 10">Belongs to the peroxin-14 family.</text>
</comment>
<dbReference type="PANTHER" id="PTHR23058:SF0">
    <property type="entry name" value="PEROXISOMAL MEMBRANE PROTEIN PEX14"/>
    <property type="match status" value="1"/>
</dbReference>
<keyword evidence="2 10" id="KW-0813">Transport</keyword>
<comment type="function">
    <text evidence="10">Component of the PEX13-PEX14 docking complex, a translocon channel that specifically mediates the import of peroxisomal cargo proteins bound to PEX5 receptor. The PEX13-PEX14 docking complex forms a large import pore which can be opened to a diameter of about 9 nm. Mechanistically, PEX5 receptor along with cargo proteins associates with the PEX14 subunit of the PEX13-PEX14 docking complex in the cytosol, leading to the insertion of the receptor into the organelle membrane with the concomitant translocation of the cargo into the peroxisome matrix.</text>
</comment>
<dbReference type="GO" id="GO:0005778">
    <property type="term" value="C:peroxisomal membrane"/>
    <property type="evidence" value="ECO:0007669"/>
    <property type="project" value="UniProtKB-SubCell"/>
</dbReference>
<feature type="region of interest" description="Disordered" evidence="12">
    <location>
        <begin position="234"/>
        <end position="274"/>
    </location>
</feature>